<dbReference type="HAMAP" id="MF_01523">
    <property type="entry name" value="16SrRNA_methyltr_J"/>
    <property type="match status" value="1"/>
</dbReference>
<comment type="subcellular location">
    <subcellularLocation>
        <location evidence="1">Cytoplasm</location>
    </subcellularLocation>
</comment>
<dbReference type="EC" id="2.1.1.242" evidence="1"/>
<dbReference type="GO" id="GO:0005737">
    <property type="term" value="C:cytoplasm"/>
    <property type="evidence" value="ECO:0007669"/>
    <property type="project" value="UniProtKB-SubCell"/>
</dbReference>
<proteinExistence type="inferred from homology"/>
<keyword evidence="1" id="KW-0698">rRNA processing</keyword>
<dbReference type="CDD" id="cd02440">
    <property type="entry name" value="AdoMet_MTases"/>
    <property type="match status" value="1"/>
</dbReference>
<name>Q1MXN8_9GAMM</name>
<sequence length="259" mass="28844">MQYPIGVICADDTLIKTAKEYANELNIGVFQRPNQDGLYLFYDMDGLALKQVTKKPMGELRIDFADGGLTWRRNHGGGNGQAIAKAIGVKQKARLSVLDATAGTATDSFILAALGCNVTMIERHPVVALLLQDGLERAGLNTDVRDITQRMSLFKGDALDSLSQLQESFDVVYLDPMFPHSEKKSAQVKKSMQYFRDMVGKDEDADGLLEPALDLARYRVVVKRPRKSPFLSNRQPTISHEGKANRFDIYVIQSMKDTE</sequence>
<dbReference type="Pfam" id="PF04445">
    <property type="entry name" value="SAM_MT"/>
    <property type="match status" value="1"/>
</dbReference>
<keyword evidence="1" id="KW-0489">Methyltransferase</keyword>
<reference evidence="2 3" key="1">
    <citation type="submission" date="2006-03" db="EMBL/GenBank/DDBJ databases">
        <authorList>
            <person name="Pinhassi J."/>
            <person name="Pedros-Alio C."/>
            <person name="Ferriera S."/>
            <person name="Johnson J."/>
            <person name="Kravitz S."/>
            <person name="Halpern A."/>
            <person name="Remington K."/>
            <person name="Beeson K."/>
            <person name="Tran B."/>
            <person name="Rogers Y.-H."/>
            <person name="Friedman R."/>
            <person name="Venter J.C."/>
        </authorList>
    </citation>
    <scope>NUCLEOTIDE SEQUENCE [LARGE SCALE GENOMIC DNA]</scope>
    <source>
        <strain evidence="2 3">RED65</strain>
    </source>
</reference>
<dbReference type="EMBL" id="AAQH01000036">
    <property type="protein sequence ID" value="EAT10746.1"/>
    <property type="molecule type" value="Genomic_DNA"/>
</dbReference>
<feature type="binding site" evidence="1">
    <location>
        <begin position="122"/>
        <end position="123"/>
    </location>
    <ligand>
        <name>S-adenosyl-L-methionine</name>
        <dbReference type="ChEBI" id="CHEBI:59789"/>
    </ligand>
</feature>
<dbReference type="PANTHER" id="PTHR36112:SF1">
    <property type="entry name" value="RIBOSOMAL RNA SMALL SUBUNIT METHYLTRANSFERASE J"/>
    <property type="match status" value="1"/>
</dbReference>
<keyword evidence="3" id="KW-1185">Reference proteome</keyword>
<dbReference type="STRING" id="207949.RED65_03865"/>
<protein>
    <recommendedName>
        <fullName evidence="1">Ribosomal RNA small subunit methyltransferase J</fullName>
        <ecNumber evidence="1">2.1.1.242</ecNumber>
    </recommendedName>
    <alternativeName>
        <fullName evidence="1">16S rRNA m2G1516 methyltransferase</fullName>
    </alternativeName>
    <alternativeName>
        <fullName evidence="1">rRNA (guanine-N(2)-)-methyltransferase</fullName>
    </alternativeName>
</protein>
<dbReference type="Proteomes" id="UP000004263">
    <property type="component" value="Unassembled WGS sequence"/>
</dbReference>
<evidence type="ECO:0000313" key="2">
    <source>
        <dbReference type="EMBL" id="EAT10746.1"/>
    </source>
</evidence>
<gene>
    <name evidence="1" type="primary">rsmJ</name>
    <name evidence="2" type="ORF">RED65_03865</name>
</gene>
<keyword evidence="1" id="KW-0963">Cytoplasm</keyword>
<dbReference type="InterPro" id="IPR007536">
    <property type="entry name" value="16SrRNA_methylTrfase_J"/>
</dbReference>
<dbReference type="AlphaFoldDB" id="Q1MXN8"/>
<dbReference type="HOGENOM" id="CLU_076324_0_0_6"/>
<feature type="binding site" evidence="1">
    <location>
        <position position="175"/>
    </location>
    <ligand>
        <name>S-adenosyl-L-methionine</name>
        <dbReference type="ChEBI" id="CHEBI:59789"/>
    </ligand>
</feature>
<accession>Q1MXN8</accession>
<dbReference type="PANTHER" id="PTHR36112">
    <property type="entry name" value="RIBOSOMAL RNA SMALL SUBUNIT METHYLTRANSFERASE J"/>
    <property type="match status" value="1"/>
</dbReference>
<comment type="similarity">
    <text evidence="1">Belongs to the methyltransferase superfamily. RsmJ family.</text>
</comment>
<comment type="caution">
    <text evidence="2">The sequence shown here is derived from an EMBL/GenBank/DDBJ whole genome shotgun (WGS) entry which is preliminary data.</text>
</comment>
<keyword evidence="1" id="KW-0949">S-adenosyl-L-methionine</keyword>
<dbReference type="OrthoDB" id="3191794at2"/>
<comment type="function">
    <text evidence="1">Specifically methylates the guanosine in position 1516 of 16S rRNA.</text>
</comment>
<dbReference type="RefSeq" id="WP_007019122.1">
    <property type="nucleotide sequence ID" value="NZ_CH724120.1"/>
</dbReference>
<dbReference type="GO" id="GO:0008990">
    <property type="term" value="F:rRNA (guanine-N2-)-methyltransferase activity"/>
    <property type="evidence" value="ECO:0007669"/>
    <property type="project" value="UniProtKB-UniRule"/>
</dbReference>
<comment type="catalytic activity">
    <reaction evidence="1">
        <text>guanosine(1516) in 16S rRNA + S-adenosyl-L-methionine = N(2)-methylguanosine(1516) in 16S rRNA + S-adenosyl-L-homocysteine + H(+)</text>
        <dbReference type="Rhea" id="RHEA:43220"/>
        <dbReference type="Rhea" id="RHEA-COMP:10412"/>
        <dbReference type="Rhea" id="RHEA-COMP:10413"/>
        <dbReference type="ChEBI" id="CHEBI:15378"/>
        <dbReference type="ChEBI" id="CHEBI:57856"/>
        <dbReference type="ChEBI" id="CHEBI:59789"/>
        <dbReference type="ChEBI" id="CHEBI:74269"/>
        <dbReference type="ChEBI" id="CHEBI:74481"/>
        <dbReference type="EC" id="2.1.1.242"/>
    </reaction>
</comment>
<comment type="caution">
    <text evidence="1">Lacks conserved residue(s) required for the propagation of feature annotation.</text>
</comment>
<evidence type="ECO:0000256" key="1">
    <source>
        <dbReference type="HAMAP-Rule" id="MF_01523"/>
    </source>
</evidence>
<dbReference type="SUPFAM" id="SSF53335">
    <property type="entry name" value="S-adenosyl-L-methionine-dependent methyltransferases"/>
    <property type="match status" value="1"/>
</dbReference>
<organism evidence="2 3">
    <name type="scientific">Bermanella marisrubri</name>
    <dbReference type="NCBI Taxonomy" id="207949"/>
    <lineage>
        <taxon>Bacteria</taxon>
        <taxon>Pseudomonadati</taxon>
        <taxon>Pseudomonadota</taxon>
        <taxon>Gammaproteobacteria</taxon>
        <taxon>Oceanospirillales</taxon>
        <taxon>Oceanospirillaceae</taxon>
        <taxon>Bermanella</taxon>
    </lineage>
</organism>
<evidence type="ECO:0000313" key="3">
    <source>
        <dbReference type="Proteomes" id="UP000004263"/>
    </source>
</evidence>
<dbReference type="Gene3D" id="3.40.50.150">
    <property type="entry name" value="Vaccinia Virus protein VP39"/>
    <property type="match status" value="1"/>
</dbReference>
<keyword evidence="1" id="KW-0808">Transferase</keyword>
<dbReference type="InterPro" id="IPR029063">
    <property type="entry name" value="SAM-dependent_MTases_sf"/>
</dbReference>